<comment type="catalytic activity">
    <reaction evidence="13">
        <text>GMP + diphosphate = guanine + 5-phospho-alpha-D-ribose 1-diphosphate</text>
        <dbReference type="Rhea" id="RHEA:25424"/>
        <dbReference type="ChEBI" id="CHEBI:16235"/>
        <dbReference type="ChEBI" id="CHEBI:33019"/>
        <dbReference type="ChEBI" id="CHEBI:58017"/>
        <dbReference type="ChEBI" id="CHEBI:58115"/>
        <dbReference type="EC" id="2.4.2.8"/>
    </reaction>
    <physiologicalReaction direction="right-to-left" evidence="13">
        <dbReference type="Rhea" id="RHEA:25426"/>
    </physiologicalReaction>
</comment>
<dbReference type="RefSeq" id="WP_114068254.1">
    <property type="nucleotide sequence ID" value="NZ_CP030850.1"/>
</dbReference>
<dbReference type="EC" id="2.4.2.8" evidence="5 15"/>
<dbReference type="Proteomes" id="UP000251993">
    <property type="component" value="Chromosome"/>
</dbReference>
<evidence type="ECO:0000256" key="15">
    <source>
        <dbReference type="RuleBase" id="RU364099"/>
    </source>
</evidence>
<dbReference type="CDD" id="cd06223">
    <property type="entry name" value="PRTases_typeI"/>
    <property type="match status" value="1"/>
</dbReference>
<dbReference type="InterPro" id="IPR029057">
    <property type="entry name" value="PRTase-like"/>
</dbReference>
<evidence type="ECO:0000256" key="7">
    <source>
        <dbReference type="ARBA" id="ARBA00022676"/>
    </source>
</evidence>
<keyword evidence="12 15" id="KW-0460">Magnesium</keyword>
<gene>
    <name evidence="17" type="primary">hpt</name>
    <name evidence="17" type="ORF">DR864_17910</name>
</gene>
<dbReference type="InterPro" id="IPR050408">
    <property type="entry name" value="HGPRT"/>
</dbReference>
<dbReference type="GO" id="GO:0032263">
    <property type="term" value="P:GMP salvage"/>
    <property type="evidence" value="ECO:0007669"/>
    <property type="project" value="TreeGrafter"/>
</dbReference>
<evidence type="ECO:0000256" key="3">
    <source>
        <dbReference type="ARBA" id="ARBA00004669"/>
    </source>
</evidence>
<dbReference type="Pfam" id="PF00156">
    <property type="entry name" value="Pribosyltran"/>
    <property type="match status" value="1"/>
</dbReference>
<comment type="cofactor">
    <cofactor evidence="1 15">
        <name>Mg(2+)</name>
        <dbReference type="ChEBI" id="CHEBI:18420"/>
    </cofactor>
</comment>
<dbReference type="GO" id="GO:0000166">
    <property type="term" value="F:nucleotide binding"/>
    <property type="evidence" value="ECO:0007669"/>
    <property type="project" value="UniProtKB-KW"/>
</dbReference>
<evidence type="ECO:0000256" key="10">
    <source>
        <dbReference type="ARBA" id="ARBA00022726"/>
    </source>
</evidence>
<keyword evidence="8 15" id="KW-0808">Transferase</keyword>
<evidence type="ECO:0000256" key="4">
    <source>
        <dbReference type="ARBA" id="ARBA00008391"/>
    </source>
</evidence>
<dbReference type="InterPro" id="IPR005904">
    <property type="entry name" value="Hxn_phspho_trans"/>
</dbReference>
<evidence type="ECO:0000256" key="14">
    <source>
        <dbReference type="ARBA" id="ARBA00049402"/>
    </source>
</evidence>
<dbReference type="GO" id="GO:0052657">
    <property type="term" value="F:guanine phosphoribosyltransferase activity"/>
    <property type="evidence" value="ECO:0007669"/>
    <property type="project" value="RHEA"/>
</dbReference>
<comment type="similarity">
    <text evidence="4 15">Belongs to the purine/pyrimidine phosphoribosyltransferase family.</text>
</comment>
<accession>A0A344TLG1</accession>
<dbReference type="OrthoDB" id="9802824at2"/>
<evidence type="ECO:0000256" key="8">
    <source>
        <dbReference type="ARBA" id="ARBA00022679"/>
    </source>
</evidence>
<keyword evidence="9 15" id="KW-0479">Metal-binding</keyword>
<keyword evidence="18" id="KW-1185">Reference proteome</keyword>
<dbReference type="GO" id="GO:0005829">
    <property type="term" value="C:cytosol"/>
    <property type="evidence" value="ECO:0007669"/>
    <property type="project" value="TreeGrafter"/>
</dbReference>
<sequence length="176" mass="19847">MQVVKDKQFVPFIDKQTLEERIAEVGRKISEDYRDKTPLFVVVLNGAFLFAAELIKNVPIPCEITFVRVSSYSKTESTGQLKEILGLKESIEGRHVIIVEDIVDTGLTMNKLLFQLSVQKPDSIQVASMLFKPAALKTPLTVKYVGFEIENRFVVGYGLDYDEQGRNLDAIYVLAD</sequence>
<protein>
    <recommendedName>
        <fullName evidence="5 15">Hypoxanthine phosphoribosyltransferase</fullName>
        <ecNumber evidence="5 15">2.4.2.8</ecNumber>
    </recommendedName>
</protein>
<evidence type="ECO:0000313" key="18">
    <source>
        <dbReference type="Proteomes" id="UP000251993"/>
    </source>
</evidence>
<dbReference type="EMBL" id="CP030850">
    <property type="protein sequence ID" value="AXE19482.1"/>
    <property type="molecule type" value="Genomic_DNA"/>
</dbReference>
<keyword evidence="11 15" id="KW-0547">Nucleotide-binding</keyword>
<dbReference type="UniPathway" id="UPA00591">
    <property type="reaction ID" value="UER00648"/>
</dbReference>
<feature type="domain" description="Phosphoribosyltransferase" evidence="16">
    <location>
        <begin position="16"/>
        <end position="161"/>
    </location>
</feature>
<evidence type="ECO:0000256" key="12">
    <source>
        <dbReference type="ARBA" id="ARBA00022842"/>
    </source>
</evidence>
<evidence type="ECO:0000256" key="5">
    <source>
        <dbReference type="ARBA" id="ARBA00011895"/>
    </source>
</evidence>
<dbReference type="GO" id="GO:0046100">
    <property type="term" value="P:hypoxanthine metabolic process"/>
    <property type="evidence" value="ECO:0007669"/>
    <property type="project" value="TreeGrafter"/>
</dbReference>
<evidence type="ECO:0000259" key="16">
    <source>
        <dbReference type="Pfam" id="PF00156"/>
    </source>
</evidence>
<evidence type="ECO:0000256" key="6">
    <source>
        <dbReference type="ARBA" id="ARBA00022490"/>
    </source>
</evidence>
<evidence type="ECO:0000256" key="2">
    <source>
        <dbReference type="ARBA" id="ARBA00004496"/>
    </source>
</evidence>
<evidence type="ECO:0000256" key="11">
    <source>
        <dbReference type="ARBA" id="ARBA00022741"/>
    </source>
</evidence>
<evidence type="ECO:0000256" key="9">
    <source>
        <dbReference type="ARBA" id="ARBA00022723"/>
    </source>
</evidence>
<name>A0A344TLG1_9BACT</name>
<dbReference type="NCBIfam" id="TIGR01203">
    <property type="entry name" value="HGPRTase"/>
    <property type="match status" value="1"/>
</dbReference>
<keyword evidence="10 15" id="KW-0660">Purine salvage</keyword>
<reference evidence="17 18" key="1">
    <citation type="submission" date="2018-07" db="EMBL/GenBank/DDBJ databases">
        <title>Genome sequencing of Runella.</title>
        <authorList>
            <person name="Baek M.-G."/>
            <person name="Yi H."/>
        </authorList>
    </citation>
    <scope>NUCLEOTIDE SEQUENCE [LARGE SCALE GENOMIC DNA]</scope>
    <source>
        <strain evidence="17 18">HYN0085</strain>
    </source>
</reference>
<keyword evidence="6 15" id="KW-0963">Cytoplasm</keyword>
<dbReference type="SUPFAM" id="SSF53271">
    <property type="entry name" value="PRTase-like"/>
    <property type="match status" value="1"/>
</dbReference>
<evidence type="ECO:0000256" key="1">
    <source>
        <dbReference type="ARBA" id="ARBA00001946"/>
    </source>
</evidence>
<dbReference type="GO" id="GO:0000287">
    <property type="term" value="F:magnesium ion binding"/>
    <property type="evidence" value="ECO:0007669"/>
    <property type="project" value="TreeGrafter"/>
</dbReference>
<dbReference type="GO" id="GO:0006166">
    <property type="term" value="P:purine ribonucleoside salvage"/>
    <property type="evidence" value="ECO:0007669"/>
    <property type="project" value="UniProtKB-KW"/>
</dbReference>
<evidence type="ECO:0000256" key="13">
    <source>
        <dbReference type="ARBA" id="ARBA00048811"/>
    </source>
</evidence>
<comment type="pathway">
    <text evidence="3 15">Purine metabolism; IMP biosynthesis via salvage pathway; IMP from hypoxanthine: step 1/1.</text>
</comment>
<comment type="subcellular location">
    <subcellularLocation>
        <location evidence="2 15">Cytoplasm</location>
    </subcellularLocation>
</comment>
<keyword evidence="7 15" id="KW-0328">Glycosyltransferase</keyword>
<dbReference type="GO" id="GO:0006178">
    <property type="term" value="P:guanine salvage"/>
    <property type="evidence" value="ECO:0007669"/>
    <property type="project" value="TreeGrafter"/>
</dbReference>
<dbReference type="PANTHER" id="PTHR43340">
    <property type="entry name" value="HYPOXANTHINE-GUANINE PHOSPHORIBOSYLTRANSFERASE"/>
    <property type="match status" value="1"/>
</dbReference>
<evidence type="ECO:0000313" key="17">
    <source>
        <dbReference type="EMBL" id="AXE19482.1"/>
    </source>
</evidence>
<dbReference type="AlphaFoldDB" id="A0A344TLG1"/>
<comment type="catalytic activity">
    <reaction evidence="14">
        <text>IMP + diphosphate = hypoxanthine + 5-phospho-alpha-D-ribose 1-diphosphate</text>
        <dbReference type="Rhea" id="RHEA:17973"/>
        <dbReference type="ChEBI" id="CHEBI:17368"/>
        <dbReference type="ChEBI" id="CHEBI:33019"/>
        <dbReference type="ChEBI" id="CHEBI:58017"/>
        <dbReference type="ChEBI" id="CHEBI:58053"/>
        <dbReference type="EC" id="2.4.2.8"/>
    </reaction>
    <physiologicalReaction direction="right-to-left" evidence="14">
        <dbReference type="Rhea" id="RHEA:17975"/>
    </physiologicalReaction>
</comment>
<dbReference type="GO" id="GO:0004422">
    <property type="term" value="F:hypoxanthine phosphoribosyltransferase activity"/>
    <property type="evidence" value="ECO:0007669"/>
    <property type="project" value="InterPro"/>
</dbReference>
<dbReference type="InterPro" id="IPR000836">
    <property type="entry name" value="PRTase_dom"/>
</dbReference>
<proteinExistence type="inferred from homology"/>
<dbReference type="KEGG" id="run:DR864_17910"/>
<dbReference type="GO" id="GO:0032264">
    <property type="term" value="P:IMP salvage"/>
    <property type="evidence" value="ECO:0007669"/>
    <property type="project" value="UniProtKB-UniPathway"/>
</dbReference>
<dbReference type="Gene3D" id="3.40.50.2020">
    <property type="match status" value="1"/>
</dbReference>
<organism evidence="17 18">
    <name type="scientific">Runella rosea</name>
    <dbReference type="NCBI Taxonomy" id="2259595"/>
    <lineage>
        <taxon>Bacteria</taxon>
        <taxon>Pseudomonadati</taxon>
        <taxon>Bacteroidota</taxon>
        <taxon>Cytophagia</taxon>
        <taxon>Cytophagales</taxon>
        <taxon>Spirosomataceae</taxon>
        <taxon>Runella</taxon>
    </lineage>
</organism>
<dbReference type="PANTHER" id="PTHR43340:SF1">
    <property type="entry name" value="HYPOXANTHINE PHOSPHORIBOSYLTRANSFERASE"/>
    <property type="match status" value="1"/>
</dbReference>